<evidence type="ECO:0000313" key="4">
    <source>
        <dbReference type="Proteomes" id="UP000286317"/>
    </source>
</evidence>
<dbReference type="SUPFAM" id="SSF54637">
    <property type="entry name" value="Thioesterase/thiol ester dehydrase-isomerase"/>
    <property type="match status" value="1"/>
</dbReference>
<dbReference type="PROSITE" id="PS51770">
    <property type="entry name" value="HOTDOG_ACOT"/>
    <property type="match status" value="1"/>
</dbReference>
<dbReference type="InterPro" id="IPR006683">
    <property type="entry name" value="Thioestr_dom"/>
</dbReference>
<dbReference type="InterPro" id="IPR040170">
    <property type="entry name" value="Cytosol_ACT"/>
</dbReference>
<dbReference type="InterPro" id="IPR033120">
    <property type="entry name" value="HOTDOG_ACOT"/>
</dbReference>
<dbReference type="InterPro" id="IPR029069">
    <property type="entry name" value="HotDog_dom_sf"/>
</dbReference>
<dbReference type="GeneID" id="79051012"/>
<name>A0A2T4QD73_9STAP</name>
<evidence type="ECO:0000313" key="3">
    <source>
        <dbReference type="EMBL" id="RIN00088.1"/>
    </source>
</evidence>
<dbReference type="PANTHER" id="PTHR11049:SF24">
    <property type="entry name" value="CYTOSOLIC ACYL COENZYME A THIOESTER HYDROLASE"/>
    <property type="match status" value="1"/>
</dbReference>
<proteinExistence type="inferred from homology"/>
<dbReference type="PANTHER" id="PTHR11049">
    <property type="entry name" value="ACYL COENZYME A THIOESTER HYDROLASE"/>
    <property type="match status" value="1"/>
</dbReference>
<sequence length="178" mass="20355">MENYKYPNDSKIISTDQVLINDLNNYNTLFGGVLMKKIDNNATLSARRHARVKECVTASTDSIEFLHPITQLDSVCIESYVAYTGEKSMEIFCKVIAEDMITAERKIAAVAFLTFVALDEHKKPIKVANITPQTHEEKLLYMHGEDRANMRKNRRQQSKHLIQSLNTVKPWALEVVNK</sequence>
<dbReference type="Gene3D" id="3.10.129.10">
    <property type="entry name" value="Hotdog Thioesterase"/>
    <property type="match status" value="1"/>
</dbReference>
<dbReference type="STRING" id="1288.AWC37_12395"/>
<reference evidence="3 4" key="1">
    <citation type="journal article" date="2016" name="Front. Microbiol.">
        <title>Comprehensive Phylogenetic Analysis of Bovine Non-aureus Staphylococci Species Based on Whole-Genome Sequencing.</title>
        <authorList>
            <person name="Naushad S."/>
            <person name="Barkema H.W."/>
            <person name="Luby C."/>
            <person name="Condas L.A."/>
            <person name="Nobrega D.B."/>
            <person name="Carson D.A."/>
            <person name="De Buck J."/>
        </authorList>
    </citation>
    <scope>NUCLEOTIDE SEQUENCE [LARGE SCALE GENOMIC DNA]</scope>
    <source>
        <strain evidence="3 4">SNUC 4554</strain>
    </source>
</reference>
<dbReference type="GO" id="GO:0005829">
    <property type="term" value="C:cytosol"/>
    <property type="evidence" value="ECO:0007669"/>
    <property type="project" value="TreeGrafter"/>
</dbReference>
<dbReference type="OrthoDB" id="9791628at2"/>
<accession>A0A2T4QD73</accession>
<dbReference type="Proteomes" id="UP000286317">
    <property type="component" value="Unassembled WGS sequence"/>
</dbReference>
<comment type="caution">
    <text evidence="3">The sequence shown here is derived from an EMBL/GenBank/DDBJ whole genome shotgun (WGS) entry which is preliminary data.</text>
</comment>
<evidence type="ECO:0000256" key="1">
    <source>
        <dbReference type="ARBA" id="ARBA00010458"/>
    </source>
</evidence>
<keyword evidence="2" id="KW-0378">Hydrolase</keyword>
<dbReference type="AlphaFoldDB" id="A0A2T4QD73"/>
<comment type="similarity">
    <text evidence="1">Belongs to the acyl coenzyme A hydrolase family.</text>
</comment>
<dbReference type="GO" id="GO:0052816">
    <property type="term" value="F:long-chain fatty acyl-CoA hydrolase activity"/>
    <property type="evidence" value="ECO:0007669"/>
    <property type="project" value="TreeGrafter"/>
</dbReference>
<dbReference type="GO" id="GO:0009062">
    <property type="term" value="P:fatty acid catabolic process"/>
    <property type="evidence" value="ECO:0007669"/>
    <property type="project" value="TreeGrafter"/>
</dbReference>
<keyword evidence="4" id="KW-1185">Reference proteome</keyword>
<dbReference type="CDD" id="cd03442">
    <property type="entry name" value="BFIT_BACH"/>
    <property type="match status" value="1"/>
</dbReference>
<gene>
    <name evidence="3" type="ORF">BU112_08995</name>
</gene>
<dbReference type="EMBL" id="QXUF01000060">
    <property type="protein sequence ID" value="RIN00088.1"/>
    <property type="molecule type" value="Genomic_DNA"/>
</dbReference>
<evidence type="ECO:0000256" key="2">
    <source>
        <dbReference type="ARBA" id="ARBA00022801"/>
    </source>
</evidence>
<dbReference type="GO" id="GO:0006637">
    <property type="term" value="P:acyl-CoA metabolic process"/>
    <property type="evidence" value="ECO:0007669"/>
    <property type="project" value="TreeGrafter"/>
</dbReference>
<protein>
    <submittedName>
        <fullName evidence="3">Acyl-CoA thioesterase</fullName>
    </submittedName>
</protein>
<dbReference type="Pfam" id="PF03061">
    <property type="entry name" value="4HBT"/>
    <property type="match status" value="1"/>
</dbReference>
<dbReference type="RefSeq" id="WP_039067201.1">
    <property type="nucleotide sequence ID" value="NZ_CP068712.1"/>
</dbReference>
<organism evidence="3 4">
    <name type="scientific">Staphylococcus shinii</name>
    <dbReference type="NCBI Taxonomy" id="2912228"/>
    <lineage>
        <taxon>Bacteria</taxon>
        <taxon>Bacillati</taxon>
        <taxon>Bacillota</taxon>
        <taxon>Bacilli</taxon>
        <taxon>Bacillales</taxon>
        <taxon>Staphylococcaceae</taxon>
        <taxon>Staphylococcus</taxon>
    </lineage>
</organism>